<sequence length="149" mass="15827">PDFVGRRAMYWLSSFTPINGSRAERASARLILRADAAERLALARALAASQAEFRLTASAATNAFAAAGAAAGAADRAGPVVDASAGVTTQSRKRRREEEEEDEEEDEGEGEGHPRRSVNILTFLSYFLGAFDTNMPYLVASISSPSCAA</sequence>
<protein>
    <submittedName>
        <fullName evidence="2">Uncharacterized protein</fullName>
    </submittedName>
</protein>
<name>L7IQV4_PYRO1</name>
<feature type="compositionally biased region" description="Acidic residues" evidence="1">
    <location>
        <begin position="98"/>
        <end position="109"/>
    </location>
</feature>
<feature type="non-terminal residue" evidence="2">
    <location>
        <position position="1"/>
    </location>
</feature>
<dbReference type="AlphaFoldDB" id="L7IQV4"/>
<reference evidence="2" key="1">
    <citation type="journal article" date="2012" name="PLoS Genet.">
        <title>Comparative analysis of the genomes of two field isolates of the rice blast fungus Magnaporthe oryzae.</title>
        <authorList>
            <person name="Xue M."/>
            <person name="Yang J."/>
            <person name="Li Z."/>
            <person name="Hu S."/>
            <person name="Yao N."/>
            <person name="Dean R.A."/>
            <person name="Zhao W."/>
            <person name="Shen M."/>
            <person name="Zhang H."/>
            <person name="Li C."/>
            <person name="Liu L."/>
            <person name="Cao L."/>
            <person name="Xu X."/>
            <person name="Xing Y."/>
            <person name="Hsiang T."/>
            <person name="Zhang Z."/>
            <person name="Xu J.R."/>
            <person name="Peng Y.L."/>
        </authorList>
    </citation>
    <scope>NUCLEOTIDE SEQUENCE [LARGE SCALE GENOMIC DNA]</scope>
    <source>
        <strain evidence="2">P131</strain>
    </source>
</reference>
<organism>
    <name type="scientific">Pyricularia oryzae (strain P131)</name>
    <name type="common">Rice blast fungus</name>
    <name type="synonym">Magnaporthe oryzae</name>
    <dbReference type="NCBI Taxonomy" id="1143193"/>
    <lineage>
        <taxon>Eukaryota</taxon>
        <taxon>Fungi</taxon>
        <taxon>Dikarya</taxon>
        <taxon>Ascomycota</taxon>
        <taxon>Pezizomycotina</taxon>
        <taxon>Sordariomycetes</taxon>
        <taxon>Sordariomycetidae</taxon>
        <taxon>Magnaporthales</taxon>
        <taxon>Pyriculariaceae</taxon>
        <taxon>Pyricularia</taxon>
    </lineage>
</organism>
<gene>
    <name evidence="2" type="ORF">OOW_P131scaffold01662g1</name>
</gene>
<accession>L7IQV4</accession>
<feature type="region of interest" description="Disordered" evidence="1">
    <location>
        <begin position="74"/>
        <end position="114"/>
    </location>
</feature>
<proteinExistence type="predicted"/>
<evidence type="ECO:0000256" key="1">
    <source>
        <dbReference type="SAM" id="MobiDB-lite"/>
    </source>
</evidence>
<evidence type="ECO:0000313" key="2">
    <source>
        <dbReference type="EMBL" id="ELQ58298.1"/>
    </source>
</evidence>
<dbReference type="EMBL" id="JH795282">
    <property type="protein sequence ID" value="ELQ58298.1"/>
    <property type="molecule type" value="Genomic_DNA"/>
</dbReference>